<dbReference type="Gramene" id="OIV89128">
    <property type="protein sequence ID" value="OIV89128"/>
    <property type="gene ID" value="TanjilG_26764"/>
</dbReference>
<dbReference type="InterPro" id="IPR046347">
    <property type="entry name" value="bZIP_sf"/>
</dbReference>
<evidence type="ECO:0000313" key="3">
    <source>
        <dbReference type="EMBL" id="OIV89128.1"/>
    </source>
</evidence>
<accession>A0A1J7GGE9</accession>
<dbReference type="Pfam" id="PF00170">
    <property type="entry name" value="bZIP_1"/>
    <property type="match status" value="1"/>
</dbReference>
<dbReference type="EMBL" id="KV862391">
    <property type="protein sequence ID" value="OIV89128.1"/>
    <property type="molecule type" value="Genomic_DNA"/>
</dbReference>
<gene>
    <name evidence="3" type="ORF">TanjilG_26764</name>
</gene>
<dbReference type="InterPro" id="IPR004827">
    <property type="entry name" value="bZIP"/>
</dbReference>
<name>A0A1J7GGE9_LUPAN</name>
<dbReference type="Gene3D" id="1.20.5.170">
    <property type="match status" value="1"/>
</dbReference>
<feature type="domain" description="BZIP" evidence="2">
    <location>
        <begin position="46"/>
        <end position="110"/>
    </location>
</feature>
<feature type="compositionally biased region" description="Polar residues" evidence="1">
    <location>
        <begin position="15"/>
        <end position="25"/>
    </location>
</feature>
<dbReference type="SUPFAM" id="SSF57959">
    <property type="entry name" value="Leucine zipper domain"/>
    <property type="match status" value="1"/>
</dbReference>
<evidence type="ECO:0000256" key="1">
    <source>
        <dbReference type="SAM" id="MobiDB-lite"/>
    </source>
</evidence>
<feature type="region of interest" description="Disordered" evidence="1">
    <location>
        <begin position="1"/>
        <end position="64"/>
    </location>
</feature>
<dbReference type="Proteomes" id="UP000188354">
    <property type="component" value="Unassembled WGS sequence"/>
</dbReference>
<feature type="compositionally biased region" description="Basic residues" evidence="1">
    <location>
        <begin position="55"/>
        <end position="64"/>
    </location>
</feature>
<proteinExistence type="predicted"/>
<dbReference type="AlphaFoldDB" id="A0A1J7GGE9"/>
<evidence type="ECO:0000313" key="4">
    <source>
        <dbReference type="Proteomes" id="UP000188354"/>
    </source>
</evidence>
<reference evidence="3 4" key="1">
    <citation type="journal article" date="2017" name="Plant Biotechnol. J.">
        <title>A comprehensive draft genome sequence for lupin (Lupinus angustifolius), an emerging health food: insights into plant-microbe interactions and legume evolution.</title>
        <authorList>
            <person name="Hane J.K."/>
            <person name="Ming Y."/>
            <person name="Kamphuis L.G."/>
            <person name="Nelson M.N."/>
            <person name="Garg G."/>
            <person name="Atkins C.A."/>
            <person name="Bayer P.E."/>
            <person name="Bravo A."/>
            <person name="Bringans S."/>
            <person name="Cannon S."/>
            <person name="Edwards D."/>
            <person name="Foley R."/>
            <person name="Gao L.L."/>
            <person name="Harrison M.J."/>
            <person name="Huang W."/>
            <person name="Hurgobin B."/>
            <person name="Li S."/>
            <person name="Liu C.W."/>
            <person name="McGrath A."/>
            <person name="Morahan G."/>
            <person name="Murray J."/>
            <person name="Weller J."/>
            <person name="Jian J."/>
            <person name="Singh K.B."/>
        </authorList>
    </citation>
    <scope>NUCLEOTIDE SEQUENCE [LARGE SCALE GENOMIC DNA]</scope>
    <source>
        <strain evidence="4">cv. Tanjil</strain>
        <tissue evidence="3">Whole plant</tissue>
    </source>
</reference>
<keyword evidence="4" id="KW-1185">Reference proteome</keyword>
<dbReference type="CDD" id="cd14688">
    <property type="entry name" value="bZIP_YAP"/>
    <property type="match status" value="1"/>
</dbReference>
<protein>
    <recommendedName>
        <fullName evidence="2">BZIP domain-containing protein</fullName>
    </recommendedName>
</protein>
<evidence type="ECO:0000259" key="2">
    <source>
        <dbReference type="SMART" id="SM00338"/>
    </source>
</evidence>
<sequence length="159" mass="17832">MDGDGSSVIGKGPLPTTTPGQNTMLGSYDSFEQETNGVLNPIEGDVPNDPDAQRRARNRNYSKTYRLKKQDHMLKLEDQVKTLNETLSTISSELEYYKEVQSNLEVETNSLVNTLTEISLSFDGDEANPELLMSDLMEVKQLDENQQARKSEMVKNIGK</sequence>
<dbReference type="GO" id="GO:0003700">
    <property type="term" value="F:DNA-binding transcription factor activity"/>
    <property type="evidence" value="ECO:0007669"/>
    <property type="project" value="InterPro"/>
</dbReference>
<dbReference type="SMART" id="SM00338">
    <property type="entry name" value="BRLZ"/>
    <property type="match status" value="1"/>
</dbReference>
<organism evidence="3 4">
    <name type="scientific">Lupinus angustifolius</name>
    <name type="common">Narrow-leaved blue lupine</name>
    <dbReference type="NCBI Taxonomy" id="3871"/>
    <lineage>
        <taxon>Eukaryota</taxon>
        <taxon>Viridiplantae</taxon>
        <taxon>Streptophyta</taxon>
        <taxon>Embryophyta</taxon>
        <taxon>Tracheophyta</taxon>
        <taxon>Spermatophyta</taxon>
        <taxon>Magnoliopsida</taxon>
        <taxon>eudicotyledons</taxon>
        <taxon>Gunneridae</taxon>
        <taxon>Pentapetalae</taxon>
        <taxon>rosids</taxon>
        <taxon>fabids</taxon>
        <taxon>Fabales</taxon>
        <taxon>Fabaceae</taxon>
        <taxon>Papilionoideae</taxon>
        <taxon>50 kb inversion clade</taxon>
        <taxon>genistoids sensu lato</taxon>
        <taxon>core genistoids</taxon>
        <taxon>Genisteae</taxon>
        <taxon>Lupinus</taxon>
    </lineage>
</organism>